<dbReference type="Proteomes" id="UP000824132">
    <property type="component" value="Unassembled WGS sequence"/>
</dbReference>
<keyword evidence="2" id="KW-0812">Transmembrane</keyword>
<reference evidence="3" key="2">
    <citation type="submission" date="2021-04" db="EMBL/GenBank/DDBJ databases">
        <authorList>
            <person name="Gilroy R."/>
        </authorList>
    </citation>
    <scope>NUCLEOTIDE SEQUENCE</scope>
    <source>
        <strain evidence="3">CHK187-5294</strain>
    </source>
</reference>
<feature type="transmembrane region" description="Helical" evidence="2">
    <location>
        <begin position="32"/>
        <end position="52"/>
    </location>
</feature>
<evidence type="ECO:0000256" key="1">
    <source>
        <dbReference type="SAM" id="MobiDB-lite"/>
    </source>
</evidence>
<dbReference type="EMBL" id="DXCL01000023">
    <property type="protein sequence ID" value="HIZ03376.1"/>
    <property type="molecule type" value="Genomic_DNA"/>
</dbReference>
<protein>
    <recommendedName>
        <fullName evidence="5">Membrane protein insertase YidC</fullName>
    </recommendedName>
</protein>
<dbReference type="AlphaFoldDB" id="A0A9D2ICW2"/>
<feature type="compositionally biased region" description="Basic and acidic residues" evidence="1">
    <location>
        <begin position="92"/>
        <end position="106"/>
    </location>
</feature>
<name>A0A9D2ICW2_9FIRM</name>
<evidence type="ECO:0008006" key="5">
    <source>
        <dbReference type="Google" id="ProtNLM"/>
    </source>
</evidence>
<comment type="caution">
    <text evidence="3">The sequence shown here is derived from an EMBL/GenBank/DDBJ whole genome shotgun (WGS) entry which is preliminary data.</text>
</comment>
<feature type="transmembrane region" description="Helical" evidence="2">
    <location>
        <begin position="9"/>
        <end position="26"/>
    </location>
</feature>
<evidence type="ECO:0000313" key="4">
    <source>
        <dbReference type="Proteomes" id="UP000824132"/>
    </source>
</evidence>
<accession>A0A9D2ICW2</accession>
<proteinExistence type="predicted"/>
<keyword evidence="2" id="KW-1133">Transmembrane helix</keyword>
<reference evidence="3" key="1">
    <citation type="journal article" date="2021" name="PeerJ">
        <title>Extensive microbial diversity within the chicken gut microbiome revealed by metagenomics and culture.</title>
        <authorList>
            <person name="Gilroy R."/>
            <person name="Ravi A."/>
            <person name="Getino M."/>
            <person name="Pursley I."/>
            <person name="Horton D.L."/>
            <person name="Alikhan N.F."/>
            <person name="Baker D."/>
            <person name="Gharbi K."/>
            <person name="Hall N."/>
            <person name="Watson M."/>
            <person name="Adriaenssens E.M."/>
            <person name="Foster-Nyarko E."/>
            <person name="Jarju S."/>
            <person name="Secka A."/>
            <person name="Antonio M."/>
            <person name="Oren A."/>
            <person name="Chaudhuri R.R."/>
            <person name="La Ragione R."/>
            <person name="Hildebrand F."/>
            <person name="Pallen M.J."/>
        </authorList>
    </citation>
    <scope>NUCLEOTIDE SEQUENCE</scope>
    <source>
        <strain evidence="3">CHK187-5294</strain>
    </source>
</reference>
<evidence type="ECO:0000313" key="3">
    <source>
        <dbReference type="EMBL" id="HIZ03376.1"/>
    </source>
</evidence>
<keyword evidence="2" id="KW-0472">Membrane</keyword>
<gene>
    <name evidence="3" type="ORF">H9727_03735</name>
</gene>
<feature type="region of interest" description="Disordered" evidence="1">
    <location>
        <begin position="76"/>
        <end position="118"/>
    </location>
</feature>
<sequence length="118" mass="13358">DGRGKKTQRVMMIVMPIIFGVFSFMYSAAFSIYMIVSNLFGIVSTVLINMVIDSKFKKIEEKEIQEKYNKRIPQAYRTSGEPIAAGKGGKKQKFDKNVPQAEEKTQDTNTVRKGGKKK</sequence>
<evidence type="ECO:0000256" key="2">
    <source>
        <dbReference type="SAM" id="Phobius"/>
    </source>
</evidence>
<organism evidence="3 4">
    <name type="scientific">Candidatus Borkfalkia avistercoris</name>
    <dbReference type="NCBI Taxonomy" id="2838504"/>
    <lineage>
        <taxon>Bacteria</taxon>
        <taxon>Bacillati</taxon>
        <taxon>Bacillota</taxon>
        <taxon>Clostridia</taxon>
        <taxon>Christensenellales</taxon>
        <taxon>Christensenellaceae</taxon>
        <taxon>Candidatus Borkfalkia</taxon>
    </lineage>
</organism>
<feature type="non-terminal residue" evidence="3">
    <location>
        <position position="1"/>
    </location>
</feature>